<comment type="similarity">
    <text evidence="2">Belongs to the fatty acid desaturase type 1 family. DEGS subfamily.</text>
</comment>
<dbReference type="Proteomes" id="UP000677054">
    <property type="component" value="Unassembled WGS sequence"/>
</dbReference>
<dbReference type="EMBL" id="CAJPEV010000330">
    <property type="protein sequence ID" value="CAG0884077.1"/>
    <property type="molecule type" value="Genomic_DNA"/>
</dbReference>
<evidence type="ECO:0000256" key="1">
    <source>
        <dbReference type="ARBA" id="ARBA00004141"/>
    </source>
</evidence>
<dbReference type="SMART" id="SM01269">
    <property type="entry name" value="Lipid_DES"/>
    <property type="match status" value="2"/>
</dbReference>
<evidence type="ECO:0000256" key="9">
    <source>
        <dbReference type="SAM" id="Phobius"/>
    </source>
</evidence>
<feature type="transmembrane region" description="Helical" evidence="9">
    <location>
        <begin position="341"/>
        <end position="357"/>
    </location>
</feature>
<dbReference type="GO" id="GO:0016020">
    <property type="term" value="C:membrane"/>
    <property type="evidence" value="ECO:0007669"/>
    <property type="project" value="UniProtKB-SubCell"/>
</dbReference>
<dbReference type="AlphaFoldDB" id="A0A7R8X930"/>
<dbReference type="GO" id="GO:0046513">
    <property type="term" value="P:ceramide biosynthetic process"/>
    <property type="evidence" value="ECO:0007669"/>
    <property type="project" value="TreeGrafter"/>
</dbReference>
<evidence type="ECO:0000256" key="2">
    <source>
        <dbReference type="ARBA" id="ARBA00006146"/>
    </source>
</evidence>
<evidence type="ECO:0000256" key="7">
    <source>
        <dbReference type="ARBA" id="ARBA00023098"/>
    </source>
</evidence>
<keyword evidence="4 9" id="KW-0812">Transmembrane</keyword>
<evidence type="ECO:0000256" key="3">
    <source>
        <dbReference type="ARBA" id="ARBA00012021"/>
    </source>
</evidence>
<feature type="transmembrane region" description="Helical" evidence="9">
    <location>
        <begin position="43"/>
        <end position="61"/>
    </location>
</feature>
<keyword evidence="7" id="KW-0443">Lipid metabolism</keyword>
<evidence type="ECO:0000256" key="4">
    <source>
        <dbReference type="ARBA" id="ARBA00022692"/>
    </source>
</evidence>
<feature type="domain" description="Sphingolipid delta4-desaturase N-terminal" evidence="10">
    <location>
        <begin position="5"/>
        <end position="43"/>
    </location>
</feature>
<name>A0A7R8X930_9CRUS</name>
<dbReference type="Pfam" id="PF08557">
    <property type="entry name" value="Lipid_DES"/>
    <property type="match status" value="1"/>
</dbReference>
<dbReference type="InterPro" id="IPR013866">
    <property type="entry name" value="Sphingolipid_d4-desaturase_N"/>
</dbReference>
<feature type="transmembrane region" description="Helical" evidence="9">
    <location>
        <begin position="504"/>
        <end position="526"/>
    </location>
</feature>
<evidence type="ECO:0000256" key="5">
    <source>
        <dbReference type="ARBA" id="ARBA00022989"/>
    </source>
</evidence>
<dbReference type="OrthoDB" id="200948at2759"/>
<feature type="domain" description="Sphingolipid delta4-desaturase N-terminal" evidence="10">
    <location>
        <begin position="303"/>
        <end position="339"/>
    </location>
</feature>
<dbReference type="InterPro" id="IPR005804">
    <property type="entry name" value="FA_desaturase_dom"/>
</dbReference>
<feature type="transmembrane region" description="Helical" evidence="9">
    <location>
        <begin position="144"/>
        <end position="166"/>
    </location>
</feature>
<keyword evidence="6" id="KW-0560">Oxidoreductase</keyword>
<evidence type="ECO:0000313" key="11">
    <source>
        <dbReference type="EMBL" id="CAD7242876.1"/>
    </source>
</evidence>
<protein>
    <recommendedName>
        <fullName evidence="3">sphingolipid 4-desaturase</fullName>
        <ecNumber evidence="3">1.14.19.17</ecNumber>
    </recommendedName>
</protein>
<sequence length="616" mass="71263">MGACVSRTDFEWVYTDEPHATRRKEIIKKHPEIKKLMGVDPHFKWIVSLMVIVSIASLWVAKDLPFWQMFLLAYCFTGVINHSLTLAIHDISHNVAFGQSRPFTNRMFGIWASLPLGVHIGSGFKKYHTDHHKFQGVHMIDTDIPTYTEALLFSTTFTKVLFLFIYPFLYTLRPMLINPKKPTLDEVIGHIVQVLFDCVIAYFLGIKMVLYMLFATAVTMGLHPMAGHFIAEHYLFQKGHETYSYYGIINKIIFNAGYHMEHHDFPYIPGSLLPEVPSFPTPYVKKIAPEYYENLPTHKSYIKVLWDFVMDPDIGPYARACRKMKHPEIKELMGPDSKSKWIITGMVLFQILSLFIVKDLGNMWLFLAAYCIGGTINHSLMLAIHEISHNLIFGHTYPVANRLFGIFANLPIGVPFSPAFKKYHIEHHKYQGDEKLDTDIPTKLEAILFNRTATKFIWLFLQPLFYALRPVIVYPKAITPLEIACIIIQFSFDAMVVHFFGWRILAYLIGGSLLAMGVHPVAGHFVSEHYMFKKGYETYSYYGPLNWITFNVGYHNEHHDFPYVAGSRLPDVKRIAPEFYDDLPQHNSWVKVLYDFVFDPEIGPYARIKRKHKDLD</sequence>
<dbReference type="CDD" id="cd03508">
    <property type="entry name" value="Delta4-sphingolipid-FADS-like"/>
    <property type="match status" value="2"/>
</dbReference>
<feature type="transmembrane region" description="Helical" evidence="9">
    <location>
        <begin position="363"/>
        <end position="384"/>
    </location>
</feature>
<dbReference type="InterPro" id="IPR011388">
    <property type="entry name" value="DES1/DES2"/>
</dbReference>
<evidence type="ECO:0000256" key="8">
    <source>
        <dbReference type="ARBA" id="ARBA00023136"/>
    </source>
</evidence>
<dbReference type="EMBL" id="LR899847">
    <property type="protein sequence ID" value="CAD7242876.1"/>
    <property type="molecule type" value="Genomic_DNA"/>
</dbReference>
<proteinExistence type="inferred from homology"/>
<keyword evidence="12" id="KW-1185">Reference proteome</keyword>
<comment type="subcellular location">
    <subcellularLocation>
        <location evidence="1">Membrane</location>
        <topology evidence="1">Multi-pass membrane protein</topology>
    </subcellularLocation>
</comment>
<accession>A0A7R8X930</accession>
<dbReference type="EC" id="1.14.19.17" evidence="3"/>
<dbReference type="Pfam" id="PF00487">
    <property type="entry name" value="FA_desaturase"/>
    <property type="match status" value="2"/>
</dbReference>
<reference evidence="11" key="1">
    <citation type="submission" date="2020-11" db="EMBL/GenBank/DDBJ databases">
        <authorList>
            <person name="Tran Van P."/>
        </authorList>
    </citation>
    <scope>NUCLEOTIDE SEQUENCE</scope>
</reference>
<dbReference type="PANTHER" id="PTHR12879">
    <property type="entry name" value="SPHINGOLIPID DELTA 4 DESATURASE/C-4 HYDROXYLASE PROTEIN DES2"/>
    <property type="match status" value="1"/>
</dbReference>
<keyword evidence="8 9" id="KW-0472">Membrane</keyword>
<feature type="transmembrane region" description="Helical" evidence="9">
    <location>
        <begin position="210"/>
        <end position="231"/>
    </location>
</feature>
<dbReference type="GO" id="GO:0042284">
    <property type="term" value="F:sphingolipid delta-4 desaturase activity"/>
    <property type="evidence" value="ECO:0007669"/>
    <property type="project" value="UniProtKB-EC"/>
</dbReference>
<evidence type="ECO:0000256" key="6">
    <source>
        <dbReference type="ARBA" id="ARBA00023002"/>
    </source>
</evidence>
<keyword evidence="5 9" id="KW-1133">Transmembrane helix</keyword>
<evidence type="ECO:0000313" key="12">
    <source>
        <dbReference type="Proteomes" id="UP000677054"/>
    </source>
</evidence>
<dbReference type="PANTHER" id="PTHR12879:SF8">
    <property type="entry name" value="SPHINGOLIPID DELTA(4)-DESATURASE DES1"/>
    <property type="match status" value="1"/>
</dbReference>
<gene>
    <name evidence="11" type="ORF">DSTB1V02_LOCUS2817</name>
</gene>
<feature type="transmembrane region" description="Helical" evidence="9">
    <location>
        <begin position="67"/>
        <end position="88"/>
    </location>
</feature>
<evidence type="ECO:0000259" key="10">
    <source>
        <dbReference type="SMART" id="SM01269"/>
    </source>
</evidence>
<feature type="transmembrane region" description="Helical" evidence="9">
    <location>
        <begin position="187"/>
        <end position="204"/>
    </location>
</feature>
<organism evidence="11">
    <name type="scientific">Darwinula stevensoni</name>
    <dbReference type="NCBI Taxonomy" id="69355"/>
    <lineage>
        <taxon>Eukaryota</taxon>
        <taxon>Metazoa</taxon>
        <taxon>Ecdysozoa</taxon>
        <taxon>Arthropoda</taxon>
        <taxon>Crustacea</taxon>
        <taxon>Oligostraca</taxon>
        <taxon>Ostracoda</taxon>
        <taxon>Podocopa</taxon>
        <taxon>Podocopida</taxon>
        <taxon>Darwinulocopina</taxon>
        <taxon>Darwinuloidea</taxon>
        <taxon>Darwinulidae</taxon>
        <taxon>Darwinula</taxon>
    </lineage>
</organism>